<reference evidence="3 4" key="1">
    <citation type="submission" date="2014-05" db="EMBL/GenBank/DDBJ databases">
        <authorList>
            <person name="Sibley D."/>
            <person name="Venepally P."/>
            <person name="Karamycheva S."/>
            <person name="Hadjithomas M."/>
            <person name="Khan A."/>
            <person name="Brunk B."/>
            <person name="Roos D."/>
            <person name="Caler E."/>
            <person name="Lorenzi H."/>
        </authorList>
    </citation>
    <scope>NUCLEOTIDE SEQUENCE [LARGE SCALE GENOMIC DNA]</scope>
    <source>
        <strain evidence="3 4">RUB</strain>
    </source>
</reference>
<organism evidence="3 4">
    <name type="scientific">Toxoplasma gondii RUB</name>
    <dbReference type="NCBI Taxonomy" id="935652"/>
    <lineage>
        <taxon>Eukaryota</taxon>
        <taxon>Sar</taxon>
        <taxon>Alveolata</taxon>
        <taxon>Apicomplexa</taxon>
        <taxon>Conoidasida</taxon>
        <taxon>Coccidia</taxon>
        <taxon>Eucoccidiorida</taxon>
        <taxon>Eimeriorina</taxon>
        <taxon>Sarcocystidae</taxon>
        <taxon>Toxoplasma</taxon>
    </lineage>
</organism>
<dbReference type="OrthoDB" id="413408at2759"/>
<dbReference type="AlphaFoldDB" id="A0A086M331"/>
<evidence type="ECO:0000313" key="4">
    <source>
        <dbReference type="Proteomes" id="UP000028834"/>
    </source>
</evidence>
<feature type="compositionally biased region" description="Basic and acidic residues" evidence="1">
    <location>
        <begin position="138"/>
        <end position="147"/>
    </location>
</feature>
<dbReference type="Proteomes" id="UP000028834">
    <property type="component" value="Unassembled WGS sequence"/>
</dbReference>
<comment type="caution">
    <text evidence="3">The sequence shown here is derived from an EMBL/GenBank/DDBJ whole genome shotgun (WGS) entry which is preliminary data.</text>
</comment>
<dbReference type="InterPro" id="IPR013584">
    <property type="entry name" value="RAP"/>
</dbReference>
<dbReference type="SMART" id="SM00952">
    <property type="entry name" value="RAP"/>
    <property type="match status" value="1"/>
</dbReference>
<feature type="region of interest" description="Disordered" evidence="1">
    <location>
        <begin position="126"/>
        <end position="147"/>
    </location>
</feature>
<dbReference type="VEuPathDB" id="ToxoDB:TGRUB_285840A"/>
<gene>
    <name evidence="3" type="ORF">TGRUB_285840A</name>
</gene>
<protein>
    <submittedName>
        <fullName evidence="3">RAP domain-containing protein</fullName>
    </submittedName>
</protein>
<name>A0A086M331_TOXGO</name>
<proteinExistence type="predicted"/>
<evidence type="ECO:0000313" key="3">
    <source>
        <dbReference type="EMBL" id="KFG63299.1"/>
    </source>
</evidence>
<feature type="domain" description="RAP" evidence="2">
    <location>
        <begin position="200"/>
        <end position="246"/>
    </location>
</feature>
<feature type="region of interest" description="Disordered" evidence="1">
    <location>
        <begin position="22"/>
        <end position="43"/>
    </location>
</feature>
<evidence type="ECO:0000259" key="2">
    <source>
        <dbReference type="PROSITE" id="PS51286"/>
    </source>
</evidence>
<evidence type="ECO:0000256" key="1">
    <source>
        <dbReference type="SAM" id="MobiDB-lite"/>
    </source>
</evidence>
<dbReference type="PROSITE" id="PS51286">
    <property type="entry name" value="RAP"/>
    <property type="match status" value="1"/>
</dbReference>
<sequence>MPAPGGSVLLGFRRAVSGRRFASSLSPPSTLLFPSSSSSSSCSSSSRVSASGVSSSRFCSSCFSASVGFTGRHEVWRRRSLLTTSSSASVLCDAPHSLAFPSVSSLPVGDGGSDFSLRLACAFSSTPGRPASPGEAAHPGDKAEKEKPVDLPLLFDGGEERLSPQQVAEKEQLIKELTQRLSGPLADSNGNVPTGAARPIAIEVDGPTHFYANSTRYTAYTKLKHRLLTRMGYKVLHVPYFEWRRL</sequence>
<accession>A0A086M331</accession>
<dbReference type="Pfam" id="PF08373">
    <property type="entry name" value="RAP"/>
    <property type="match status" value="1"/>
</dbReference>
<feature type="non-terminal residue" evidence="3">
    <location>
        <position position="246"/>
    </location>
</feature>
<dbReference type="EMBL" id="AFYV02001001">
    <property type="protein sequence ID" value="KFG63299.1"/>
    <property type="molecule type" value="Genomic_DNA"/>
</dbReference>